<gene>
    <name evidence="2" type="ORF">DPMN_119863</name>
</gene>
<keyword evidence="3" id="KW-1185">Reference proteome</keyword>
<dbReference type="AlphaFoldDB" id="A0A9D4GMS2"/>
<feature type="domain" description="C2H2-type" evidence="1">
    <location>
        <begin position="39"/>
        <end position="59"/>
    </location>
</feature>
<evidence type="ECO:0000313" key="3">
    <source>
        <dbReference type="Proteomes" id="UP000828390"/>
    </source>
</evidence>
<organism evidence="2 3">
    <name type="scientific">Dreissena polymorpha</name>
    <name type="common">Zebra mussel</name>
    <name type="synonym">Mytilus polymorpha</name>
    <dbReference type="NCBI Taxonomy" id="45954"/>
    <lineage>
        <taxon>Eukaryota</taxon>
        <taxon>Metazoa</taxon>
        <taxon>Spiralia</taxon>
        <taxon>Lophotrochozoa</taxon>
        <taxon>Mollusca</taxon>
        <taxon>Bivalvia</taxon>
        <taxon>Autobranchia</taxon>
        <taxon>Heteroconchia</taxon>
        <taxon>Euheterodonta</taxon>
        <taxon>Imparidentia</taxon>
        <taxon>Neoheterodontei</taxon>
        <taxon>Myida</taxon>
        <taxon>Dreissenoidea</taxon>
        <taxon>Dreissenidae</taxon>
        <taxon>Dreissena</taxon>
    </lineage>
</organism>
<evidence type="ECO:0000313" key="2">
    <source>
        <dbReference type="EMBL" id="KAH3818261.1"/>
    </source>
</evidence>
<sequence>MESNFCDSQGISASSDREVTDMLTYNYIFNSIDKKLFWCDTCGRGMRDLISLKQHIAEHIVDVIADKNDTPAKLYMQAFLVIKKLLLMEM</sequence>
<protein>
    <recommendedName>
        <fullName evidence="1">C2H2-type domain-containing protein</fullName>
    </recommendedName>
</protein>
<accession>A0A9D4GMS2</accession>
<evidence type="ECO:0000259" key="1">
    <source>
        <dbReference type="PROSITE" id="PS00028"/>
    </source>
</evidence>
<reference evidence="2" key="1">
    <citation type="journal article" date="2019" name="bioRxiv">
        <title>The Genome of the Zebra Mussel, Dreissena polymorpha: A Resource for Invasive Species Research.</title>
        <authorList>
            <person name="McCartney M.A."/>
            <person name="Auch B."/>
            <person name="Kono T."/>
            <person name="Mallez S."/>
            <person name="Zhang Y."/>
            <person name="Obille A."/>
            <person name="Becker A."/>
            <person name="Abrahante J.E."/>
            <person name="Garbe J."/>
            <person name="Badalamenti J.P."/>
            <person name="Herman A."/>
            <person name="Mangelson H."/>
            <person name="Liachko I."/>
            <person name="Sullivan S."/>
            <person name="Sone E.D."/>
            <person name="Koren S."/>
            <person name="Silverstein K.A.T."/>
            <person name="Beckman K.B."/>
            <person name="Gohl D.M."/>
        </authorList>
    </citation>
    <scope>NUCLEOTIDE SEQUENCE</scope>
    <source>
        <strain evidence="2">Duluth1</strain>
        <tissue evidence="2">Whole animal</tissue>
    </source>
</reference>
<comment type="caution">
    <text evidence="2">The sequence shown here is derived from an EMBL/GenBank/DDBJ whole genome shotgun (WGS) entry which is preliminary data.</text>
</comment>
<dbReference type="EMBL" id="JAIWYP010000005">
    <property type="protein sequence ID" value="KAH3818261.1"/>
    <property type="molecule type" value="Genomic_DNA"/>
</dbReference>
<dbReference type="InterPro" id="IPR013087">
    <property type="entry name" value="Znf_C2H2_type"/>
</dbReference>
<dbReference type="Proteomes" id="UP000828390">
    <property type="component" value="Unassembled WGS sequence"/>
</dbReference>
<proteinExistence type="predicted"/>
<dbReference type="PROSITE" id="PS00028">
    <property type="entry name" value="ZINC_FINGER_C2H2_1"/>
    <property type="match status" value="1"/>
</dbReference>
<name>A0A9D4GMS2_DREPO</name>
<reference evidence="2" key="2">
    <citation type="submission" date="2020-11" db="EMBL/GenBank/DDBJ databases">
        <authorList>
            <person name="McCartney M.A."/>
            <person name="Auch B."/>
            <person name="Kono T."/>
            <person name="Mallez S."/>
            <person name="Becker A."/>
            <person name="Gohl D.M."/>
            <person name="Silverstein K.A.T."/>
            <person name="Koren S."/>
            <person name="Bechman K.B."/>
            <person name="Herman A."/>
            <person name="Abrahante J.E."/>
            <person name="Garbe J."/>
        </authorList>
    </citation>
    <scope>NUCLEOTIDE SEQUENCE</scope>
    <source>
        <strain evidence="2">Duluth1</strain>
        <tissue evidence="2">Whole animal</tissue>
    </source>
</reference>